<reference evidence="2" key="1">
    <citation type="submission" date="2018-10" db="EMBL/GenBank/DDBJ databases">
        <title>Hidden diversity of soil giant viruses.</title>
        <authorList>
            <person name="Schulz F."/>
            <person name="Alteio L."/>
            <person name="Goudeau D."/>
            <person name="Ryan E.M."/>
            <person name="Malmstrom R.R."/>
            <person name="Blanchard J."/>
            <person name="Woyke T."/>
        </authorList>
    </citation>
    <scope>NUCLEOTIDE SEQUENCE</scope>
    <source>
        <strain evidence="2">EDV1</strain>
    </source>
</reference>
<dbReference type="EMBL" id="MK072079">
    <property type="protein sequence ID" value="AYV78464.1"/>
    <property type="molecule type" value="Genomic_DNA"/>
</dbReference>
<evidence type="ECO:0000256" key="1">
    <source>
        <dbReference type="SAM" id="Phobius"/>
    </source>
</evidence>
<feature type="transmembrane region" description="Helical" evidence="1">
    <location>
        <begin position="97"/>
        <end position="115"/>
    </location>
</feature>
<evidence type="ECO:0008006" key="3">
    <source>
        <dbReference type="Google" id="ProtNLM"/>
    </source>
</evidence>
<protein>
    <recommendedName>
        <fullName evidence="3">DUF2784 domain-containing protein</fullName>
    </recommendedName>
</protein>
<accession>A0A3G4ZVU1</accession>
<feature type="transmembrane region" description="Helical" evidence="1">
    <location>
        <begin position="6"/>
        <end position="23"/>
    </location>
</feature>
<name>A0A3G4ZVU1_9VIRU</name>
<keyword evidence="1" id="KW-1133">Transmembrane helix</keyword>
<proteinExistence type="predicted"/>
<dbReference type="InterPro" id="IPR021218">
    <property type="entry name" value="DUF2784"/>
</dbReference>
<dbReference type="Pfam" id="PF10861">
    <property type="entry name" value="DUF2784"/>
    <property type="match status" value="1"/>
</dbReference>
<evidence type="ECO:0000313" key="2">
    <source>
        <dbReference type="EMBL" id="AYV78464.1"/>
    </source>
</evidence>
<feature type="transmembrane region" description="Helical" evidence="1">
    <location>
        <begin position="30"/>
        <end position="48"/>
    </location>
</feature>
<keyword evidence="1" id="KW-0472">Membrane</keyword>
<keyword evidence="1" id="KW-0812">Transmembrane</keyword>
<sequence length="132" mass="15667">MNEFVLNVIWILHILIIIFIIGAPFTNSNYILFVHFIFVPFMILHWVLNDNTCVLTIIEKRIRKQLYGKEVDGNECYTGKLIEPIYDFKKNYQTLSVLIYVVVIGLWLITTYKLYNKYQNGELSNCKDLFTF</sequence>
<organism evidence="2">
    <name type="scientific">Edafosvirus sp</name>
    <dbReference type="NCBI Taxonomy" id="2487765"/>
    <lineage>
        <taxon>Viruses</taxon>
        <taxon>Varidnaviria</taxon>
        <taxon>Bamfordvirae</taxon>
        <taxon>Nucleocytoviricota</taxon>
        <taxon>Megaviricetes</taxon>
        <taxon>Imitervirales</taxon>
        <taxon>Mimiviridae</taxon>
        <taxon>Klosneuvirinae</taxon>
    </lineage>
</organism>
<gene>
    <name evidence="2" type="ORF">Edafosvirus14_11</name>
</gene>